<dbReference type="EMBL" id="QWVS01000013">
    <property type="protein sequence ID" value="RID87008.1"/>
    <property type="molecule type" value="Genomic_DNA"/>
</dbReference>
<reference evidence="1 2" key="1">
    <citation type="submission" date="2018-08" db="EMBL/GenBank/DDBJ databases">
        <title>Bacillus jemisoniae sp. nov., Bacillus chryseoplanitiae sp. nov., Bacillus resnikiae sp. nov., and Bacillus frankliniae sp. nov., isolated from Viking spacecraft and associated surfaces.</title>
        <authorList>
            <person name="Seuylemezian A."/>
            <person name="Vaishampayan P."/>
        </authorList>
    </citation>
    <scope>NUCLEOTIDE SEQUENCE [LARGE SCALE GENOMIC DNA]</scope>
    <source>
        <strain evidence="1 2">MA001</strain>
    </source>
</reference>
<accession>A0A398BDW3</accession>
<comment type="caution">
    <text evidence="1">The sequence shown here is derived from an EMBL/GenBank/DDBJ whole genome shotgun (WGS) entry which is preliminary data.</text>
</comment>
<name>A0A398BDW3_9BACI</name>
<sequence>MFYPTILINETNERHIVKDKNYCICGAKYNGFFMFTRIDLRKIRFKQDQEITCPTCKSHVKQKC</sequence>
<dbReference type="AlphaFoldDB" id="A0A398BDW3"/>
<proteinExistence type="predicted"/>
<keyword evidence="2" id="KW-1185">Reference proteome</keyword>
<organism evidence="1 2">
    <name type="scientific">Peribacillus asahii</name>
    <dbReference type="NCBI Taxonomy" id="228899"/>
    <lineage>
        <taxon>Bacteria</taxon>
        <taxon>Bacillati</taxon>
        <taxon>Bacillota</taxon>
        <taxon>Bacilli</taxon>
        <taxon>Bacillales</taxon>
        <taxon>Bacillaceae</taxon>
        <taxon>Peribacillus</taxon>
    </lineage>
</organism>
<evidence type="ECO:0000313" key="1">
    <source>
        <dbReference type="EMBL" id="RID87008.1"/>
    </source>
</evidence>
<dbReference type="Proteomes" id="UP000266016">
    <property type="component" value="Unassembled WGS sequence"/>
</dbReference>
<gene>
    <name evidence="1" type="ORF">D1953_06745</name>
</gene>
<evidence type="ECO:0000313" key="2">
    <source>
        <dbReference type="Proteomes" id="UP000266016"/>
    </source>
</evidence>
<protein>
    <submittedName>
        <fullName evidence="1">Uncharacterized protein</fullName>
    </submittedName>
</protein>